<dbReference type="GO" id="GO:0051301">
    <property type="term" value="P:cell division"/>
    <property type="evidence" value="ECO:0007669"/>
    <property type="project" value="TreeGrafter"/>
</dbReference>
<dbReference type="InterPro" id="IPR011990">
    <property type="entry name" value="TPR-like_helical_dom_sf"/>
</dbReference>
<evidence type="ECO:0000313" key="3">
    <source>
        <dbReference type="Proteomes" id="UP000267448"/>
    </source>
</evidence>
<dbReference type="SUPFAM" id="SSF48452">
    <property type="entry name" value="TPR-like"/>
    <property type="match status" value="1"/>
</dbReference>
<organism evidence="2 3">
    <name type="scientific">Shewanella canadensis</name>
    <dbReference type="NCBI Taxonomy" id="271096"/>
    <lineage>
        <taxon>Bacteria</taxon>
        <taxon>Pseudomonadati</taxon>
        <taxon>Pseudomonadota</taxon>
        <taxon>Gammaproteobacteria</taxon>
        <taxon>Alteromonadales</taxon>
        <taxon>Shewanellaceae</taxon>
        <taxon>Shewanella</taxon>
    </lineage>
</organism>
<evidence type="ECO:0000313" key="2">
    <source>
        <dbReference type="EMBL" id="RTR37576.1"/>
    </source>
</evidence>
<dbReference type="Pfam" id="PF13181">
    <property type="entry name" value="TPR_8"/>
    <property type="match status" value="1"/>
</dbReference>
<name>A0A3S0KZ32_9GAMM</name>
<dbReference type="PANTHER" id="PTHR12558:SF13">
    <property type="entry name" value="CELL DIVISION CYCLE PROTEIN 27 HOMOLOG"/>
    <property type="match status" value="1"/>
</dbReference>
<dbReference type="RefSeq" id="WP_126521571.1">
    <property type="nucleotide sequence ID" value="NZ_RXNU01000011.1"/>
</dbReference>
<dbReference type="Proteomes" id="UP000267448">
    <property type="component" value="Unassembled WGS sequence"/>
</dbReference>
<gene>
    <name evidence="2" type="ORF">EKG38_17755</name>
</gene>
<dbReference type="OrthoDB" id="6198593at2"/>
<feature type="repeat" description="TPR" evidence="1">
    <location>
        <begin position="143"/>
        <end position="176"/>
    </location>
</feature>
<sequence>MIDNKWLELLGFLQKRTHEFECNESIVDSLNDKVVFLNNQFGNINTTTNPQYIDWIEHEAFSAVLNDVFKEQRFAEDEINILFNSLISTKLYQLALSLVINNKHHIDAAEFDIKRGIILQHLGESEQAEIAFYNAISNSPKNYLGHFHLGYIRLTQGDTEQAVKCFTECTKLAPDFVGGFQNLAGCHYQASEFEQAIDSCIQVYKIDPTLTACYVTAISSFLALKQLERAKVWLDRAKNNQIESIELSRLRGIWAHQNQQYPEAILALCEYLEARPEDIDIFAIRAQALAADGQWEPLLIDLKVLLELDPHDAWSLEHLFLANFHTQRWIQAEMAMSQLSKISTQFKDKYRSQMDEVRKKQAIVMVDIQ</sequence>
<protein>
    <submittedName>
        <fullName evidence="2">Uncharacterized protein</fullName>
    </submittedName>
</protein>
<comment type="caution">
    <text evidence="2">The sequence shown here is derived from an EMBL/GenBank/DDBJ whole genome shotgun (WGS) entry which is preliminary data.</text>
</comment>
<dbReference type="InterPro" id="IPR019734">
    <property type="entry name" value="TPR_rpt"/>
</dbReference>
<keyword evidence="3" id="KW-1185">Reference proteome</keyword>
<dbReference type="SMART" id="SM00028">
    <property type="entry name" value="TPR"/>
    <property type="match status" value="3"/>
</dbReference>
<accession>A0A3S0KZ32</accession>
<keyword evidence="1" id="KW-0802">TPR repeat</keyword>
<dbReference type="PROSITE" id="PS50005">
    <property type="entry name" value="TPR"/>
    <property type="match status" value="1"/>
</dbReference>
<reference evidence="2 3" key="1">
    <citation type="submission" date="2018-12" db="EMBL/GenBank/DDBJ databases">
        <authorList>
            <person name="Yu L."/>
        </authorList>
    </citation>
    <scope>NUCLEOTIDE SEQUENCE [LARGE SCALE GENOMIC DNA]</scope>
    <source>
        <strain evidence="2 3">HAW-EB2</strain>
    </source>
</reference>
<dbReference type="EMBL" id="RXNU01000011">
    <property type="protein sequence ID" value="RTR37576.1"/>
    <property type="molecule type" value="Genomic_DNA"/>
</dbReference>
<dbReference type="Gene3D" id="1.25.40.10">
    <property type="entry name" value="Tetratricopeptide repeat domain"/>
    <property type="match status" value="2"/>
</dbReference>
<proteinExistence type="predicted"/>
<evidence type="ECO:0000256" key="1">
    <source>
        <dbReference type="PROSITE-ProRule" id="PRU00339"/>
    </source>
</evidence>
<dbReference type="AlphaFoldDB" id="A0A3S0KZ32"/>
<dbReference type="PANTHER" id="PTHR12558">
    <property type="entry name" value="CELL DIVISION CYCLE 16,23,27"/>
    <property type="match status" value="1"/>
</dbReference>